<evidence type="ECO:0000256" key="3">
    <source>
        <dbReference type="ARBA" id="ARBA00023163"/>
    </source>
</evidence>
<evidence type="ECO:0000256" key="2">
    <source>
        <dbReference type="ARBA" id="ARBA00023015"/>
    </source>
</evidence>
<dbReference type="PANTHER" id="PTHR31945">
    <property type="entry name" value="TRANSCRIPTION FACTOR SCREAM2-RELATED"/>
    <property type="match status" value="1"/>
</dbReference>
<dbReference type="Proteomes" id="UP000694853">
    <property type="component" value="Unplaced"/>
</dbReference>
<dbReference type="Gene3D" id="4.10.280.10">
    <property type="entry name" value="Helix-loop-helix DNA-binding domain"/>
    <property type="match status" value="1"/>
</dbReference>
<keyword evidence="5" id="KW-0175">Coiled coil</keyword>
<dbReference type="SMART" id="SM00353">
    <property type="entry name" value="HLH"/>
    <property type="match status" value="1"/>
</dbReference>
<feature type="coiled-coil region" evidence="5">
    <location>
        <begin position="318"/>
        <end position="345"/>
    </location>
</feature>
<keyword evidence="3" id="KW-0804">Transcription</keyword>
<dbReference type="InterPro" id="IPR054502">
    <property type="entry name" value="bHLH-TF_ACT-like_plant"/>
</dbReference>
<evidence type="ECO:0000256" key="6">
    <source>
        <dbReference type="SAM" id="MobiDB-lite"/>
    </source>
</evidence>
<dbReference type="Pfam" id="PF22754">
    <property type="entry name" value="bHLH-TF_ACT-like_plant"/>
    <property type="match status" value="1"/>
</dbReference>
<evidence type="ECO:0000256" key="1">
    <source>
        <dbReference type="ARBA" id="ARBA00004123"/>
    </source>
</evidence>
<dbReference type="SUPFAM" id="SSF47459">
    <property type="entry name" value="HLH, helix-loop-helix DNA-binding domain"/>
    <property type="match status" value="1"/>
</dbReference>
<feature type="region of interest" description="Disordered" evidence="6">
    <location>
        <begin position="193"/>
        <end position="217"/>
    </location>
</feature>
<feature type="domain" description="BHLH" evidence="7">
    <location>
        <begin position="279"/>
        <end position="328"/>
    </location>
</feature>
<keyword evidence="8" id="KW-1185">Reference proteome</keyword>
<dbReference type="GO" id="GO:0046983">
    <property type="term" value="F:protein dimerization activity"/>
    <property type="evidence" value="ECO:0007669"/>
    <property type="project" value="InterPro"/>
</dbReference>
<gene>
    <name evidence="9" type="primary">LOC113859601</name>
</gene>
<evidence type="ECO:0000256" key="5">
    <source>
        <dbReference type="SAM" id="Coils"/>
    </source>
</evidence>
<reference evidence="9" key="2">
    <citation type="submission" date="2025-08" db="UniProtKB">
        <authorList>
            <consortium name="RefSeq"/>
        </authorList>
    </citation>
    <scope>IDENTIFICATION</scope>
    <source>
        <tissue evidence="9">Young leaves</tissue>
    </source>
</reference>
<dbReference type="InterPro" id="IPR036638">
    <property type="entry name" value="HLH_DNA-bd_sf"/>
</dbReference>
<evidence type="ECO:0000313" key="9">
    <source>
        <dbReference type="RefSeq" id="XP_027348131.1"/>
    </source>
</evidence>
<keyword evidence="2" id="KW-0805">Transcription regulation</keyword>
<accession>A0A8B8KW07</accession>
<comment type="subcellular location">
    <subcellularLocation>
        <location evidence="1">Nucleus</location>
    </subcellularLocation>
</comment>
<dbReference type="GO" id="GO:0043565">
    <property type="term" value="F:sequence-specific DNA binding"/>
    <property type="evidence" value="ECO:0007669"/>
    <property type="project" value="TreeGrafter"/>
</dbReference>
<evidence type="ECO:0000256" key="4">
    <source>
        <dbReference type="ARBA" id="ARBA00023242"/>
    </source>
</evidence>
<reference evidence="8" key="1">
    <citation type="journal article" date="2019" name="Toxins">
        <title>Detection of Abrin-Like and Prepropulchellin-Like Toxin Genes and Transcripts Using Whole Genome Sequencing and Full-Length Transcript Sequencing of Abrus precatorius.</title>
        <authorList>
            <person name="Hovde B.T."/>
            <person name="Daligault H.E."/>
            <person name="Hanschen E.R."/>
            <person name="Kunde Y.A."/>
            <person name="Johnson M.B."/>
            <person name="Starkenburg S.R."/>
            <person name="Johnson S.L."/>
        </authorList>
    </citation>
    <scope>NUCLEOTIDE SEQUENCE [LARGE SCALE GENOMIC DNA]</scope>
</reference>
<organism evidence="8 9">
    <name type="scientific">Abrus precatorius</name>
    <name type="common">Indian licorice</name>
    <name type="synonym">Glycine abrus</name>
    <dbReference type="NCBI Taxonomy" id="3816"/>
    <lineage>
        <taxon>Eukaryota</taxon>
        <taxon>Viridiplantae</taxon>
        <taxon>Streptophyta</taxon>
        <taxon>Embryophyta</taxon>
        <taxon>Tracheophyta</taxon>
        <taxon>Spermatophyta</taxon>
        <taxon>Magnoliopsida</taxon>
        <taxon>eudicotyledons</taxon>
        <taxon>Gunneridae</taxon>
        <taxon>Pentapetalae</taxon>
        <taxon>rosids</taxon>
        <taxon>fabids</taxon>
        <taxon>Fabales</taxon>
        <taxon>Fabaceae</taxon>
        <taxon>Papilionoideae</taxon>
        <taxon>50 kb inversion clade</taxon>
        <taxon>NPAAA clade</taxon>
        <taxon>indigoferoid/millettioid clade</taxon>
        <taxon>Abreae</taxon>
        <taxon>Abrus</taxon>
    </lineage>
</organism>
<feature type="compositionally biased region" description="Basic and acidic residues" evidence="6">
    <location>
        <begin position="263"/>
        <end position="281"/>
    </location>
</feature>
<dbReference type="InterPro" id="IPR011598">
    <property type="entry name" value="bHLH_dom"/>
</dbReference>
<evidence type="ECO:0000313" key="8">
    <source>
        <dbReference type="Proteomes" id="UP000694853"/>
    </source>
</evidence>
<feature type="region of interest" description="Disordered" evidence="6">
    <location>
        <begin position="240"/>
        <end position="281"/>
    </location>
</feature>
<evidence type="ECO:0000259" key="7">
    <source>
        <dbReference type="PROSITE" id="PS50888"/>
    </source>
</evidence>
<dbReference type="Pfam" id="PF00010">
    <property type="entry name" value="HLH"/>
    <property type="match status" value="1"/>
</dbReference>
<dbReference type="GO" id="GO:0005634">
    <property type="term" value="C:nucleus"/>
    <property type="evidence" value="ECO:0007669"/>
    <property type="project" value="UniProtKB-SubCell"/>
</dbReference>
<keyword evidence="4" id="KW-0539">Nucleus</keyword>
<dbReference type="GO" id="GO:0003700">
    <property type="term" value="F:DNA-binding transcription factor activity"/>
    <property type="evidence" value="ECO:0007669"/>
    <property type="project" value="TreeGrafter"/>
</dbReference>
<dbReference type="PANTHER" id="PTHR31945:SF63">
    <property type="entry name" value="TRANSCRIPTION FACTOR BHLH90"/>
    <property type="match status" value="1"/>
</dbReference>
<dbReference type="GeneID" id="113859601"/>
<proteinExistence type="predicted"/>
<dbReference type="OrthoDB" id="1890947at2759"/>
<dbReference type="AlphaFoldDB" id="A0A8B8KW07"/>
<dbReference type="InterPro" id="IPR051358">
    <property type="entry name" value="TF_AMS/ICE1/BHLH6-like"/>
</dbReference>
<name>A0A8B8KW07_ABRPR</name>
<sequence>MTGLGVVEWLRPLVETKAWDYVVLWKYGDDPTRFFEWVGCCCRGSCNGNIEEVKPEEEMGKLYHLAPICRDTFQHSVRTKACEALAQLPFALSLYSGSLSYSHSDSIGTQVLIPIVGGLIELFTAKLIPMDMNTIEFITAHACATVKQEAKSAQSYTNLNIKEQLPLSEQYSQCWPQHMPNLTPSIHLPATKQCSSHLSIEGPSSGSNPSTEEPSFDSTFARTIPHEYLKQPVKISPICKNKRPKYNETSGKKQRGLSSHCGTGEKDKSKLVKEPQKDGFRAKNLVTERNRRNKIKKGLFTLRSLVPNITKMDREAILADAIDYIKELQIQVKKLNDEVRDLEVQDCEKNTQFNIKAGKKQGGTRTNPLNQSSSDCVKKTQMEAQAEVHHISKTSFLIKLHGEQKQGGFSKLMEAIHSFGLQVANVNMTTFDGKVLSILTVEDSRTKHSSNSILVW</sequence>
<protein>
    <submittedName>
        <fullName evidence="9">Transcription factor bHLH90-like</fullName>
    </submittedName>
</protein>
<dbReference type="PROSITE" id="PS50888">
    <property type="entry name" value="BHLH"/>
    <property type="match status" value="1"/>
</dbReference>
<dbReference type="KEGG" id="aprc:113859601"/>
<dbReference type="RefSeq" id="XP_027348131.1">
    <property type="nucleotide sequence ID" value="XM_027492330.1"/>
</dbReference>